<dbReference type="InterPro" id="IPR027417">
    <property type="entry name" value="P-loop_NTPase"/>
</dbReference>
<dbReference type="RefSeq" id="WP_095540117.1">
    <property type="nucleotide sequence ID" value="NZ_NSJB01000007.1"/>
</dbReference>
<feature type="domain" description="DNA polymerase III delta N-terminal" evidence="9">
    <location>
        <begin position="21"/>
        <end position="145"/>
    </location>
</feature>
<organism evidence="10 11">
    <name type="scientific">Vandammella animalimorsus</name>
    <dbReference type="NCBI Taxonomy" id="2029117"/>
    <lineage>
        <taxon>Bacteria</taxon>
        <taxon>Pseudomonadati</taxon>
        <taxon>Pseudomonadota</taxon>
        <taxon>Betaproteobacteria</taxon>
        <taxon>Burkholderiales</taxon>
        <taxon>Comamonadaceae</taxon>
        <taxon>Vandammella</taxon>
    </lineage>
</organism>
<dbReference type="NCBIfam" id="TIGR01128">
    <property type="entry name" value="holA"/>
    <property type="match status" value="1"/>
</dbReference>
<dbReference type="CDD" id="cd18138">
    <property type="entry name" value="HLD_clamp_pol_III_delta"/>
    <property type="match status" value="1"/>
</dbReference>
<evidence type="ECO:0000256" key="2">
    <source>
        <dbReference type="ARBA" id="ARBA00017703"/>
    </source>
</evidence>
<dbReference type="Gene3D" id="3.40.50.300">
    <property type="entry name" value="P-loop containing nucleotide triphosphate hydrolases"/>
    <property type="match status" value="1"/>
</dbReference>
<comment type="catalytic activity">
    <reaction evidence="8">
        <text>DNA(n) + a 2'-deoxyribonucleoside 5'-triphosphate = DNA(n+1) + diphosphate</text>
        <dbReference type="Rhea" id="RHEA:22508"/>
        <dbReference type="Rhea" id="RHEA-COMP:17339"/>
        <dbReference type="Rhea" id="RHEA-COMP:17340"/>
        <dbReference type="ChEBI" id="CHEBI:33019"/>
        <dbReference type="ChEBI" id="CHEBI:61560"/>
        <dbReference type="ChEBI" id="CHEBI:173112"/>
        <dbReference type="EC" id="2.7.7.7"/>
    </reaction>
</comment>
<evidence type="ECO:0000313" key="11">
    <source>
        <dbReference type="Proteomes" id="UP000218054"/>
    </source>
</evidence>
<dbReference type="Proteomes" id="UP000218054">
    <property type="component" value="Unassembled WGS sequence"/>
</dbReference>
<evidence type="ECO:0000256" key="5">
    <source>
        <dbReference type="ARBA" id="ARBA00022705"/>
    </source>
</evidence>
<keyword evidence="6" id="KW-0239">DNA-directed DNA polymerase</keyword>
<dbReference type="GO" id="GO:0006261">
    <property type="term" value="P:DNA-templated DNA replication"/>
    <property type="evidence" value="ECO:0007669"/>
    <property type="project" value="TreeGrafter"/>
</dbReference>
<dbReference type="PANTHER" id="PTHR34388">
    <property type="entry name" value="DNA POLYMERASE III SUBUNIT DELTA"/>
    <property type="match status" value="1"/>
</dbReference>
<name>A0A2A2AG85_9BURK</name>
<dbReference type="GO" id="GO:0003887">
    <property type="term" value="F:DNA-directed DNA polymerase activity"/>
    <property type="evidence" value="ECO:0007669"/>
    <property type="project" value="UniProtKB-KW"/>
</dbReference>
<sequence>MPALTLSQLPQHLTQRLAPLYVLHGDEPLLEQEALDALRAAARAQGFTERSAFVGSATQFDWSQVLAASASQSLFAQRQIVEIRLPTGKPGKEGAQVLQQLAEQAAASGPSADATLLIVLLPRADRSMQQTPWFAAMEQAGVVLRIDPVARRDMPAWLAQRLKAQGQSVASGEDGLQTLAFFTECVEGNLMAAHQEVQKLGLLYPPGVLSREQIEASVLNVARYSLQDLSEAILSGQALRSQRVLAALLAEGEAAVRLHSVLAGDILSLYRARQALDEGAPMPQALRLARAWGPKEKLLERLLPRLRLPALARLLQSAHVVDGICKGLKHPAWPQDAPAALQRLGMQMCRLAHSASAAR</sequence>
<accession>A0A2A2AG85</accession>
<dbReference type="InterPro" id="IPR008921">
    <property type="entry name" value="DNA_pol3_clamp-load_cplx_C"/>
</dbReference>
<evidence type="ECO:0000256" key="4">
    <source>
        <dbReference type="ARBA" id="ARBA00022695"/>
    </source>
</evidence>
<dbReference type="EMBL" id="NSJB01000007">
    <property type="protein sequence ID" value="PAT36748.1"/>
    <property type="molecule type" value="Genomic_DNA"/>
</dbReference>
<proteinExistence type="inferred from homology"/>
<gene>
    <name evidence="10" type="ORF">CK625_09700</name>
</gene>
<dbReference type="SUPFAM" id="SSF52540">
    <property type="entry name" value="P-loop containing nucleoside triphosphate hydrolases"/>
    <property type="match status" value="1"/>
</dbReference>
<dbReference type="EC" id="2.7.7.7" evidence="1"/>
<dbReference type="SUPFAM" id="SSF48019">
    <property type="entry name" value="post-AAA+ oligomerization domain-like"/>
    <property type="match status" value="1"/>
</dbReference>
<dbReference type="Gene3D" id="1.10.8.60">
    <property type="match status" value="1"/>
</dbReference>
<evidence type="ECO:0000256" key="3">
    <source>
        <dbReference type="ARBA" id="ARBA00022679"/>
    </source>
</evidence>
<comment type="caution">
    <text evidence="10">The sequence shown here is derived from an EMBL/GenBank/DDBJ whole genome shotgun (WGS) entry which is preliminary data.</text>
</comment>
<dbReference type="Pfam" id="PF06144">
    <property type="entry name" value="DNA_pol3_delta"/>
    <property type="match status" value="1"/>
</dbReference>
<evidence type="ECO:0000313" key="10">
    <source>
        <dbReference type="EMBL" id="PAT36748.1"/>
    </source>
</evidence>
<keyword evidence="5" id="KW-0235">DNA replication</keyword>
<dbReference type="InterPro" id="IPR005790">
    <property type="entry name" value="DNA_polIII_delta"/>
</dbReference>
<dbReference type="AlphaFoldDB" id="A0A2A2AG85"/>
<dbReference type="Gene3D" id="1.20.272.10">
    <property type="match status" value="1"/>
</dbReference>
<evidence type="ECO:0000256" key="7">
    <source>
        <dbReference type="ARBA" id="ARBA00034754"/>
    </source>
</evidence>
<evidence type="ECO:0000256" key="1">
    <source>
        <dbReference type="ARBA" id="ARBA00012417"/>
    </source>
</evidence>
<dbReference type="GO" id="GO:0009360">
    <property type="term" value="C:DNA polymerase III complex"/>
    <property type="evidence" value="ECO:0007669"/>
    <property type="project" value="InterPro"/>
</dbReference>
<keyword evidence="4" id="KW-0548">Nucleotidyltransferase</keyword>
<protein>
    <recommendedName>
        <fullName evidence="2">DNA polymerase III subunit delta</fullName>
        <ecNumber evidence="1">2.7.7.7</ecNumber>
    </recommendedName>
</protein>
<keyword evidence="11" id="KW-1185">Reference proteome</keyword>
<dbReference type="GO" id="GO:0003677">
    <property type="term" value="F:DNA binding"/>
    <property type="evidence" value="ECO:0007669"/>
    <property type="project" value="InterPro"/>
</dbReference>
<dbReference type="PANTHER" id="PTHR34388:SF1">
    <property type="entry name" value="DNA POLYMERASE III SUBUNIT DELTA"/>
    <property type="match status" value="1"/>
</dbReference>
<keyword evidence="3" id="KW-0808">Transferase</keyword>
<evidence type="ECO:0000256" key="8">
    <source>
        <dbReference type="ARBA" id="ARBA00049244"/>
    </source>
</evidence>
<dbReference type="InterPro" id="IPR010372">
    <property type="entry name" value="DNA_pol3_delta_N"/>
</dbReference>
<evidence type="ECO:0000259" key="9">
    <source>
        <dbReference type="Pfam" id="PF06144"/>
    </source>
</evidence>
<reference evidence="10 11" key="1">
    <citation type="submission" date="2017-08" db="EMBL/GenBank/DDBJ databases">
        <title>WGS of Clinical strains of the CDC Group NO-1 linked to zoonotic infections in humans.</title>
        <authorList>
            <person name="Bernier A.-M."/>
            <person name="Bernard K."/>
        </authorList>
    </citation>
    <scope>NUCLEOTIDE SEQUENCE [LARGE SCALE GENOMIC DNA]</scope>
    <source>
        <strain evidence="10 11">NML00-0135</strain>
    </source>
</reference>
<comment type="similarity">
    <text evidence="7">Belongs to the DNA polymerase HolA subunit family.</text>
</comment>
<evidence type="ECO:0000256" key="6">
    <source>
        <dbReference type="ARBA" id="ARBA00022932"/>
    </source>
</evidence>